<feature type="transmembrane region" description="Helical" evidence="8">
    <location>
        <begin position="292"/>
        <end position="311"/>
    </location>
</feature>
<organism evidence="9 10">
    <name type="scientific">Chloracidobacterium sp. N</name>
    <dbReference type="NCBI Taxonomy" id="2821540"/>
    <lineage>
        <taxon>Bacteria</taxon>
        <taxon>Pseudomonadati</taxon>
        <taxon>Acidobacteriota</taxon>
        <taxon>Terriglobia</taxon>
        <taxon>Terriglobales</taxon>
        <taxon>Acidobacteriaceae</taxon>
        <taxon>Chloracidobacterium</taxon>
        <taxon>Chloracidobacterium aggregatum</taxon>
    </lineage>
</organism>
<accession>A0ABX8AZN6</accession>
<evidence type="ECO:0000256" key="1">
    <source>
        <dbReference type="ARBA" id="ARBA00004651"/>
    </source>
</evidence>
<gene>
    <name evidence="9" type="ORF">J8C05_07955</name>
</gene>
<dbReference type="RefSeq" id="WP_211421699.1">
    <property type="nucleotide sequence ID" value="NZ_CP072642.1"/>
</dbReference>
<feature type="transmembrane region" description="Helical" evidence="8">
    <location>
        <begin position="128"/>
        <end position="148"/>
    </location>
</feature>
<dbReference type="CDD" id="cd06550">
    <property type="entry name" value="TM_ABC_iron-siderophores_like"/>
    <property type="match status" value="1"/>
</dbReference>
<dbReference type="InterPro" id="IPR000522">
    <property type="entry name" value="ABC_transptr_permease_BtuC"/>
</dbReference>
<comment type="subcellular location">
    <subcellularLocation>
        <location evidence="1">Cell membrane</location>
        <topology evidence="1">Multi-pass membrane protein</topology>
    </subcellularLocation>
</comment>
<dbReference type="Proteomes" id="UP000677668">
    <property type="component" value="Chromosome 1"/>
</dbReference>
<sequence>MTRRCLLSPGLFFALALGLLATAVVLAVAIGSVTLPPATVVSVLAAKVFPWLDWPRFTPTDEAIVWALRLPRVLVAALVGAALAVAGVQMQGLFRNPLASPDIIGTSAGGALGAVMAISAGLAAVSPLYIPAFSFVGSALALVAVYGLTVRAGRVPVTTLLLAGVAIGALCGAFTALLVSLAWKRWEVAQEISFWLMGGFDSRTWLHVRLLAPCFLLGAGVALAYAAELDVMSLGEEDARALGVETRRTTWTILLSAALLTGAAVAVGGIIGFVGLIVPHAVRLLVGPRHRVLIPACALVGAAFLVGADLLARTVNRPEEIRLGIVTALIGAPYFLRLLLRPGP</sequence>
<evidence type="ECO:0000256" key="8">
    <source>
        <dbReference type="SAM" id="Phobius"/>
    </source>
</evidence>
<keyword evidence="4" id="KW-1003">Cell membrane</keyword>
<feature type="transmembrane region" description="Helical" evidence="8">
    <location>
        <begin position="102"/>
        <end position="122"/>
    </location>
</feature>
<feature type="transmembrane region" description="Helical" evidence="8">
    <location>
        <begin position="70"/>
        <end position="90"/>
    </location>
</feature>
<dbReference type="PANTHER" id="PTHR30472:SF25">
    <property type="entry name" value="ABC TRANSPORTER PERMEASE PROTEIN MJ0876-RELATED"/>
    <property type="match status" value="1"/>
</dbReference>
<evidence type="ECO:0000256" key="7">
    <source>
        <dbReference type="ARBA" id="ARBA00023136"/>
    </source>
</evidence>
<reference evidence="9 10" key="1">
    <citation type="submission" date="2021-03" db="EMBL/GenBank/DDBJ databases">
        <title>Genomic and phenotypic characterization of Chloracidobacterium isolates provides evidence for multiple species.</title>
        <authorList>
            <person name="Saini M.K."/>
            <person name="Costas A.M.G."/>
            <person name="Tank M."/>
            <person name="Bryant D.A."/>
        </authorList>
    </citation>
    <scope>NUCLEOTIDE SEQUENCE [LARGE SCALE GENOMIC DNA]</scope>
    <source>
        <strain evidence="9 10">N</strain>
    </source>
</reference>
<proteinExistence type="inferred from homology"/>
<dbReference type="Pfam" id="PF01032">
    <property type="entry name" value="FecCD"/>
    <property type="match status" value="1"/>
</dbReference>
<evidence type="ECO:0000256" key="2">
    <source>
        <dbReference type="ARBA" id="ARBA00007935"/>
    </source>
</evidence>
<keyword evidence="6 8" id="KW-1133">Transmembrane helix</keyword>
<comment type="similarity">
    <text evidence="2">Belongs to the binding-protein-dependent transport system permease family. FecCD subfamily.</text>
</comment>
<evidence type="ECO:0000313" key="10">
    <source>
        <dbReference type="Proteomes" id="UP000677668"/>
    </source>
</evidence>
<keyword evidence="10" id="KW-1185">Reference proteome</keyword>
<feature type="transmembrane region" description="Helical" evidence="8">
    <location>
        <begin position="160"/>
        <end position="183"/>
    </location>
</feature>
<evidence type="ECO:0000256" key="6">
    <source>
        <dbReference type="ARBA" id="ARBA00022989"/>
    </source>
</evidence>
<dbReference type="InterPro" id="IPR037294">
    <property type="entry name" value="ABC_BtuC-like"/>
</dbReference>
<keyword evidence="3" id="KW-0813">Transport</keyword>
<keyword evidence="7 8" id="KW-0472">Membrane</keyword>
<dbReference type="SUPFAM" id="SSF81345">
    <property type="entry name" value="ABC transporter involved in vitamin B12 uptake, BtuC"/>
    <property type="match status" value="1"/>
</dbReference>
<evidence type="ECO:0000256" key="5">
    <source>
        <dbReference type="ARBA" id="ARBA00022692"/>
    </source>
</evidence>
<evidence type="ECO:0000256" key="4">
    <source>
        <dbReference type="ARBA" id="ARBA00022475"/>
    </source>
</evidence>
<keyword evidence="5 8" id="KW-0812">Transmembrane</keyword>
<feature type="transmembrane region" description="Helical" evidence="8">
    <location>
        <begin position="323"/>
        <end position="340"/>
    </location>
</feature>
<protein>
    <submittedName>
        <fullName evidence="9">Iron ABC transporter permease</fullName>
    </submittedName>
</protein>
<feature type="transmembrane region" description="Helical" evidence="8">
    <location>
        <begin position="253"/>
        <end position="280"/>
    </location>
</feature>
<feature type="transmembrane region" description="Helical" evidence="8">
    <location>
        <begin position="210"/>
        <end position="232"/>
    </location>
</feature>
<dbReference type="PANTHER" id="PTHR30472">
    <property type="entry name" value="FERRIC ENTEROBACTIN TRANSPORT SYSTEM PERMEASE PROTEIN"/>
    <property type="match status" value="1"/>
</dbReference>
<name>A0ABX8AZN6_9BACT</name>
<evidence type="ECO:0000313" key="9">
    <source>
        <dbReference type="EMBL" id="QUV93307.1"/>
    </source>
</evidence>
<dbReference type="EMBL" id="CP072642">
    <property type="protein sequence ID" value="QUV93307.1"/>
    <property type="molecule type" value="Genomic_DNA"/>
</dbReference>
<dbReference type="Gene3D" id="1.10.3470.10">
    <property type="entry name" value="ABC transporter involved in vitamin B12 uptake, BtuC"/>
    <property type="match status" value="1"/>
</dbReference>
<evidence type="ECO:0000256" key="3">
    <source>
        <dbReference type="ARBA" id="ARBA00022448"/>
    </source>
</evidence>